<dbReference type="Proteomes" id="UP000189935">
    <property type="component" value="Chromosome I"/>
</dbReference>
<keyword evidence="1" id="KW-0812">Transmembrane</keyword>
<feature type="transmembrane region" description="Helical" evidence="1">
    <location>
        <begin position="20"/>
        <end position="39"/>
    </location>
</feature>
<proteinExistence type="predicted"/>
<reference evidence="2 3" key="1">
    <citation type="submission" date="2016-11" db="EMBL/GenBank/DDBJ databases">
        <authorList>
            <person name="Jaros S."/>
            <person name="Januszkiewicz K."/>
            <person name="Wedrychowicz H."/>
        </authorList>
    </citation>
    <scope>NUCLEOTIDE SEQUENCE [LARGE SCALE GENOMIC DNA]</scope>
    <source>
        <strain evidence="2 3">GAS499</strain>
    </source>
</reference>
<evidence type="ECO:0000256" key="1">
    <source>
        <dbReference type="SAM" id="Phobius"/>
    </source>
</evidence>
<accession>A0A1M6HV54</accession>
<keyword evidence="1" id="KW-1133">Transmembrane helix</keyword>
<organism evidence="2 3">
    <name type="scientific">Bradyrhizobium lablabi</name>
    <dbReference type="NCBI Taxonomy" id="722472"/>
    <lineage>
        <taxon>Bacteria</taxon>
        <taxon>Pseudomonadati</taxon>
        <taxon>Pseudomonadota</taxon>
        <taxon>Alphaproteobacteria</taxon>
        <taxon>Hyphomicrobiales</taxon>
        <taxon>Nitrobacteraceae</taxon>
        <taxon>Bradyrhizobium</taxon>
    </lineage>
</organism>
<name>A0A1M6HV54_9BRAD</name>
<protein>
    <submittedName>
        <fullName evidence="2">Uncharacterized protein</fullName>
    </submittedName>
</protein>
<dbReference type="EMBL" id="LT670844">
    <property type="protein sequence ID" value="SHJ25987.1"/>
    <property type="molecule type" value="Genomic_DNA"/>
</dbReference>
<evidence type="ECO:0000313" key="2">
    <source>
        <dbReference type="EMBL" id="SHJ25987.1"/>
    </source>
</evidence>
<keyword evidence="1" id="KW-0472">Membrane</keyword>
<gene>
    <name evidence="2" type="ORF">SAMN05444159_0116</name>
</gene>
<evidence type="ECO:0000313" key="3">
    <source>
        <dbReference type="Proteomes" id="UP000189935"/>
    </source>
</evidence>
<sequence length="60" mass="6382">MATIARALSRASGTQVDVETLKTIVIFCGVGLVVSLLLAEWIASLRLAPDANGLDIIDWI</sequence>
<dbReference type="AlphaFoldDB" id="A0A1M6HV54"/>